<dbReference type="OrthoDB" id="3972963at2759"/>
<dbReference type="OMA" id="GRFGHES"/>
<evidence type="ECO:0000313" key="2">
    <source>
        <dbReference type="Proteomes" id="UP000190831"/>
    </source>
</evidence>
<accession>A0A1G4MCW5</accession>
<sequence>MSQNGIRLTRWLHHRVSSPYKRWRDLSLAQKQEFVHRFVDNYSAQYPGSKTNVSLRGLALDMEQHNDAPSVFGLFYDDILKLSEKSRDRLYANQELTPKRNNIAETGRFGHESFYDLLIDNEM</sequence>
<reference evidence="2" key="1">
    <citation type="submission" date="2016-03" db="EMBL/GenBank/DDBJ databases">
        <authorList>
            <person name="Devillers H."/>
        </authorList>
    </citation>
    <scope>NUCLEOTIDE SEQUENCE [LARGE SCALE GENOMIC DNA]</scope>
</reference>
<dbReference type="EMBL" id="LT598488">
    <property type="protein sequence ID" value="SCW01698.1"/>
    <property type="molecule type" value="Genomic_DNA"/>
</dbReference>
<evidence type="ECO:0000313" key="1">
    <source>
        <dbReference type="EMBL" id="SCW01698.1"/>
    </source>
</evidence>
<proteinExistence type="predicted"/>
<dbReference type="Proteomes" id="UP000190831">
    <property type="component" value="Chromosome E"/>
</dbReference>
<gene>
    <name evidence="1" type="ORF">LAFE_0E05336G</name>
</gene>
<organism evidence="1 2">
    <name type="scientific">Lachancea fermentati</name>
    <name type="common">Zygosaccharomyces fermentati</name>
    <dbReference type="NCBI Taxonomy" id="4955"/>
    <lineage>
        <taxon>Eukaryota</taxon>
        <taxon>Fungi</taxon>
        <taxon>Dikarya</taxon>
        <taxon>Ascomycota</taxon>
        <taxon>Saccharomycotina</taxon>
        <taxon>Saccharomycetes</taxon>
        <taxon>Saccharomycetales</taxon>
        <taxon>Saccharomycetaceae</taxon>
        <taxon>Lachancea</taxon>
    </lineage>
</organism>
<dbReference type="AlphaFoldDB" id="A0A1G4MCW5"/>
<protein>
    <submittedName>
        <fullName evidence="1">LAFE_0E05336g1_1</fullName>
    </submittedName>
</protein>
<name>A0A1G4MCW5_LACFM</name>
<keyword evidence="2" id="KW-1185">Reference proteome</keyword>